<dbReference type="GO" id="GO:0008236">
    <property type="term" value="F:serine-type peptidase activity"/>
    <property type="evidence" value="ECO:0007669"/>
    <property type="project" value="InterPro"/>
</dbReference>
<dbReference type="PANTHER" id="PTHR22946">
    <property type="entry name" value="DIENELACTONE HYDROLASE DOMAIN-CONTAINING PROTEIN-RELATED"/>
    <property type="match status" value="1"/>
</dbReference>
<protein>
    <submittedName>
        <fullName evidence="4">Prolyl oligopeptidase family protein</fullName>
    </submittedName>
</protein>
<feature type="region of interest" description="Disordered" evidence="2">
    <location>
        <begin position="1"/>
        <end position="24"/>
    </location>
</feature>
<keyword evidence="5" id="KW-1185">Reference proteome</keyword>
<dbReference type="InterPro" id="IPR029058">
    <property type="entry name" value="AB_hydrolase_fold"/>
</dbReference>
<dbReference type="SUPFAM" id="SSF53474">
    <property type="entry name" value="alpha/beta-Hydrolases"/>
    <property type="match status" value="1"/>
</dbReference>
<accession>A0A366HS47</accession>
<feature type="domain" description="Peptidase S9 prolyl oligopeptidase catalytic" evidence="3">
    <location>
        <begin position="111"/>
        <end position="190"/>
    </location>
</feature>
<dbReference type="GO" id="GO:0052689">
    <property type="term" value="F:carboxylic ester hydrolase activity"/>
    <property type="evidence" value="ECO:0007669"/>
    <property type="project" value="UniProtKB-ARBA"/>
</dbReference>
<comment type="caution">
    <text evidence="4">The sequence shown here is derived from an EMBL/GenBank/DDBJ whole genome shotgun (WGS) entry which is preliminary data.</text>
</comment>
<proteinExistence type="predicted"/>
<evidence type="ECO:0000256" key="2">
    <source>
        <dbReference type="SAM" id="MobiDB-lite"/>
    </source>
</evidence>
<dbReference type="InterPro" id="IPR001375">
    <property type="entry name" value="Peptidase_S9_cat"/>
</dbReference>
<evidence type="ECO:0000313" key="4">
    <source>
        <dbReference type="EMBL" id="RBP45918.1"/>
    </source>
</evidence>
<dbReference type="GO" id="GO:0006508">
    <property type="term" value="P:proteolysis"/>
    <property type="evidence" value="ECO:0007669"/>
    <property type="project" value="InterPro"/>
</dbReference>
<dbReference type="EMBL" id="QNRR01000002">
    <property type="protein sequence ID" value="RBP45918.1"/>
    <property type="molecule type" value="Genomic_DNA"/>
</dbReference>
<name>A0A366HS47_9BACT</name>
<dbReference type="Pfam" id="PF00326">
    <property type="entry name" value="Peptidase_S9"/>
    <property type="match status" value="1"/>
</dbReference>
<evidence type="ECO:0000313" key="5">
    <source>
        <dbReference type="Proteomes" id="UP000253426"/>
    </source>
</evidence>
<sequence length="355" mass="38620">MFALSPAHDLQAQAPATAPQGNPLAKKIWPKEVKRVDIPCSDGQMQPAMWYAPLDRKLPKPLLVGLHTWSSNYASAGGDAVYAEWCIAQGWVFVHPDFRGPNKTPLALGSDRAVQDVVEAVEWAKQKTNIDENRIYLIGVSGGGHMALQMAGRHPEIWAGVSAWCGISDVGQWHADHVKTAIVDGKETPTPDKYARDIEAAIGGRPTADGALRKDAWKRSPLSSLAAAKTVPLDIAAGVLDGRSGSVPFTHSLLAFNAAVDKNERLPEALITQYYKTQKLPGEWAASEADPTYGAWTPLFRKTSGNTRVTIFQGGHEIVHQAALNWLARQQRGKPPVWDTRDFIKLDVQGGESGK</sequence>
<dbReference type="Gene3D" id="3.40.50.1820">
    <property type="entry name" value="alpha/beta hydrolase"/>
    <property type="match status" value="1"/>
</dbReference>
<gene>
    <name evidence="4" type="ORF">DES53_102302</name>
</gene>
<keyword evidence="1" id="KW-0378">Hydrolase</keyword>
<evidence type="ECO:0000259" key="3">
    <source>
        <dbReference type="Pfam" id="PF00326"/>
    </source>
</evidence>
<dbReference type="AlphaFoldDB" id="A0A366HS47"/>
<organism evidence="4 5">
    <name type="scientific">Roseimicrobium gellanilyticum</name>
    <dbReference type="NCBI Taxonomy" id="748857"/>
    <lineage>
        <taxon>Bacteria</taxon>
        <taxon>Pseudomonadati</taxon>
        <taxon>Verrucomicrobiota</taxon>
        <taxon>Verrucomicrobiia</taxon>
        <taxon>Verrucomicrobiales</taxon>
        <taxon>Verrucomicrobiaceae</taxon>
        <taxon>Roseimicrobium</taxon>
    </lineage>
</organism>
<dbReference type="Proteomes" id="UP000253426">
    <property type="component" value="Unassembled WGS sequence"/>
</dbReference>
<dbReference type="PANTHER" id="PTHR22946:SF9">
    <property type="entry name" value="POLYKETIDE TRANSFERASE AF380"/>
    <property type="match status" value="1"/>
</dbReference>
<evidence type="ECO:0000256" key="1">
    <source>
        <dbReference type="ARBA" id="ARBA00022801"/>
    </source>
</evidence>
<reference evidence="4 5" key="1">
    <citation type="submission" date="2018-06" db="EMBL/GenBank/DDBJ databases">
        <title>Genomic Encyclopedia of Type Strains, Phase IV (KMG-IV): sequencing the most valuable type-strain genomes for metagenomic binning, comparative biology and taxonomic classification.</title>
        <authorList>
            <person name="Goeker M."/>
        </authorList>
    </citation>
    <scope>NUCLEOTIDE SEQUENCE [LARGE SCALE GENOMIC DNA]</scope>
    <source>
        <strain evidence="4 5">DSM 25532</strain>
    </source>
</reference>
<dbReference type="InterPro" id="IPR050261">
    <property type="entry name" value="FrsA_esterase"/>
</dbReference>